<gene>
    <name evidence="10" type="ORF">PPSIR1_41654</name>
</gene>
<keyword evidence="5 9" id="KW-0812">Transmembrane</keyword>
<reference evidence="10 11" key="1">
    <citation type="submission" date="2007-06" db="EMBL/GenBank/DDBJ databases">
        <authorList>
            <person name="Shimkets L."/>
            <person name="Ferriera S."/>
            <person name="Johnson J."/>
            <person name="Kravitz S."/>
            <person name="Beeson K."/>
            <person name="Sutton G."/>
            <person name="Rogers Y.-H."/>
            <person name="Friedman R."/>
            <person name="Frazier M."/>
            <person name="Venter J.C."/>
        </authorList>
    </citation>
    <scope>NUCLEOTIDE SEQUENCE [LARGE SCALE GENOMIC DNA]</scope>
    <source>
        <strain evidence="10 11">SIR-1</strain>
    </source>
</reference>
<dbReference type="OrthoDB" id="9810952at2"/>
<dbReference type="Proteomes" id="UP000005801">
    <property type="component" value="Unassembled WGS sequence"/>
</dbReference>
<dbReference type="InterPro" id="IPR003445">
    <property type="entry name" value="Cat_transpt"/>
</dbReference>
<name>A6G0S2_9BACT</name>
<feature type="transmembrane region" description="Helical" evidence="9">
    <location>
        <begin position="282"/>
        <end position="298"/>
    </location>
</feature>
<dbReference type="STRING" id="391625.PPSIR1_41654"/>
<keyword evidence="3" id="KW-0813">Transport</keyword>
<feature type="transmembrane region" description="Helical" evidence="9">
    <location>
        <begin position="75"/>
        <end position="98"/>
    </location>
</feature>
<comment type="subcellular location">
    <subcellularLocation>
        <location evidence="1">Cell membrane</location>
        <topology evidence="1">Multi-pass membrane protein</topology>
    </subcellularLocation>
</comment>
<evidence type="ECO:0000256" key="4">
    <source>
        <dbReference type="ARBA" id="ARBA00022475"/>
    </source>
</evidence>
<keyword evidence="4" id="KW-1003">Cell membrane</keyword>
<dbReference type="GO" id="GO:0008324">
    <property type="term" value="F:monoatomic cation transmembrane transporter activity"/>
    <property type="evidence" value="ECO:0007669"/>
    <property type="project" value="InterPro"/>
</dbReference>
<accession>A6G0S2</accession>
<organism evidence="10 11">
    <name type="scientific">Plesiocystis pacifica SIR-1</name>
    <dbReference type="NCBI Taxonomy" id="391625"/>
    <lineage>
        <taxon>Bacteria</taxon>
        <taxon>Pseudomonadati</taxon>
        <taxon>Myxococcota</taxon>
        <taxon>Polyangia</taxon>
        <taxon>Nannocystales</taxon>
        <taxon>Nannocystaceae</taxon>
        <taxon>Plesiocystis</taxon>
    </lineage>
</organism>
<evidence type="ECO:0000256" key="1">
    <source>
        <dbReference type="ARBA" id="ARBA00004651"/>
    </source>
</evidence>
<evidence type="ECO:0000313" key="11">
    <source>
        <dbReference type="Proteomes" id="UP000005801"/>
    </source>
</evidence>
<keyword evidence="6 9" id="KW-1133">Transmembrane helix</keyword>
<feature type="transmembrane region" description="Helical" evidence="9">
    <location>
        <begin position="364"/>
        <end position="391"/>
    </location>
</feature>
<evidence type="ECO:0000256" key="9">
    <source>
        <dbReference type="SAM" id="Phobius"/>
    </source>
</evidence>
<feature type="transmembrane region" description="Helical" evidence="9">
    <location>
        <begin position="485"/>
        <end position="507"/>
    </location>
</feature>
<evidence type="ECO:0000256" key="7">
    <source>
        <dbReference type="ARBA" id="ARBA00023065"/>
    </source>
</evidence>
<comment type="caution">
    <text evidence="10">The sequence shown here is derived from an EMBL/GenBank/DDBJ whole genome shotgun (WGS) entry which is preliminary data.</text>
</comment>
<sequence length="512" mass="54413">MRPRLRTLATVAHALGLVLLVLAGALLVTGVVAALLGEALGPLALAFGLPAMITAGAGAGMWARIPSRPLDEVQAMLVCTAAWLLASAIGAAPLMVLLDASFVDASFEMVSGFTTTGITVFSGLDTMPASVLLWRALSQWIGGVGILSLFVALTRSSALAHRLSGTEAHKIRSSRSVPGPLRTLQLFVYLYVGFTVLVALGLLAAGMSWFDAITHAFTTLSTGGFSTHDASIAYYREPGVDVNVRAVEWILIAGMAAGGTSFVVHYRLVCREWRALWDGSEMRLWIGLIVGVVALLVFEQWREGVGMFADDALVTTHAANAGGLARAEAGLRTSLFTTLAIVTTTGYATVDIASPFFAHTAKTLFLILMLFGGCVGSTTGGFKLTRVILLVKVMVRELRRLVLPSAAQTPVVLDRRVVGVPELGRVTALAVAWMCVLAFGTVLTTMLSDHDGWQALSGISSALNNIGPCYISIPEIQQLPSAVKLTWMVAMLAGRLEVLPLFVFMSVRAWTR</sequence>
<keyword evidence="11" id="KW-1185">Reference proteome</keyword>
<keyword evidence="7" id="KW-0406">Ion transport</keyword>
<evidence type="ECO:0000256" key="2">
    <source>
        <dbReference type="ARBA" id="ARBA00009137"/>
    </source>
</evidence>
<dbReference type="GO" id="GO:0005886">
    <property type="term" value="C:plasma membrane"/>
    <property type="evidence" value="ECO:0007669"/>
    <property type="project" value="UniProtKB-SubCell"/>
</dbReference>
<evidence type="ECO:0000256" key="5">
    <source>
        <dbReference type="ARBA" id="ARBA00022692"/>
    </source>
</evidence>
<evidence type="ECO:0000256" key="3">
    <source>
        <dbReference type="ARBA" id="ARBA00022448"/>
    </source>
</evidence>
<protein>
    <submittedName>
        <fullName evidence="10">K+ transporter Trk</fullName>
    </submittedName>
</protein>
<feature type="transmembrane region" description="Helical" evidence="9">
    <location>
        <begin position="43"/>
        <end position="63"/>
    </location>
</feature>
<dbReference type="PANTHER" id="PTHR32024:SF2">
    <property type="entry name" value="TRK SYSTEM POTASSIUM UPTAKE PROTEIN TRKG-RELATED"/>
    <property type="match status" value="1"/>
</dbReference>
<keyword evidence="8 9" id="KW-0472">Membrane</keyword>
<dbReference type="eggNOG" id="COG0168">
    <property type="taxonomic scope" value="Bacteria"/>
</dbReference>
<evidence type="ECO:0000256" key="6">
    <source>
        <dbReference type="ARBA" id="ARBA00022989"/>
    </source>
</evidence>
<feature type="transmembrane region" description="Helical" evidence="9">
    <location>
        <begin position="132"/>
        <end position="153"/>
    </location>
</feature>
<dbReference type="PANTHER" id="PTHR32024">
    <property type="entry name" value="TRK SYSTEM POTASSIUM UPTAKE PROTEIN TRKG-RELATED"/>
    <property type="match status" value="1"/>
</dbReference>
<evidence type="ECO:0000313" key="10">
    <source>
        <dbReference type="EMBL" id="EDM80460.1"/>
    </source>
</evidence>
<feature type="transmembrane region" description="Helical" evidence="9">
    <location>
        <begin position="249"/>
        <end position="270"/>
    </location>
</feature>
<evidence type="ECO:0000256" key="8">
    <source>
        <dbReference type="ARBA" id="ARBA00023136"/>
    </source>
</evidence>
<dbReference type="Pfam" id="PF02386">
    <property type="entry name" value="TrkH"/>
    <property type="match status" value="1"/>
</dbReference>
<proteinExistence type="inferred from homology"/>
<feature type="transmembrane region" description="Helical" evidence="9">
    <location>
        <begin position="186"/>
        <end position="210"/>
    </location>
</feature>
<comment type="similarity">
    <text evidence="2">Belongs to the TrkH potassium transport family.</text>
</comment>
<dbReference type="GO" id="GO:0030001">
    <property type="term" value="P:metal ion transport"/>
    <property type="evidence" value="ECO:0007669"/>
    <property type="project" value="UniProtKB-ARBA"/>
</dbReference>
<dbReference type="EMBL" id="ABCS01000010">
    <property type="protein sequence ID" value="EDM80460.1"/>
    <property type="molecule type" value="Genomic_DNA"/>
</dbReference>
<feature type="transmembrane region" description="Helical" evidence="9">
    <location>
        <begin position="426"/>
        <end position="447"/>
    </location>
</feature>
<dbReference type="RefSeq" id="WP_006970321.1">
    <property type="nucleotide sequence ID" value="NZ_ABCS01000010.1"/>
</dbReference>
<dbReference type="AlphaFoldDB" id="A6G0S2"/>